<accession>A0A9E7D357</accession>
<evidence type="ECO:0000256" key="1">
    <source>
        <dbReference type="ARBA" id="ARBA00008361"/>
    </source>
</evidence>
<dbReference type="InterPro" id="IPR013216">
    <property type="entry name" value="Methyltransf_11"/>
</dbReference>
<dbReference type="PANTHER" id="PTHR44942:SF4">
    <property type="entry name" value="METHYLTRANSFERASE TYPE 11 DOMAIN-CONTAINING PROTEIN"/>
    <property type="match status" value="1"/>
</dbReference>
<evidence type="ECO:0000256" key="2">
    <source>
        <dbReference type="ARBA" id="ARBA00022603"/>
    </source>
</evidence>
<evidence type="ECO:0000313" key="5">
    <source>
        <dbReference type="EMBL" id="UOB18923.1"/>
    </source>
</evidence>
<dbReference type="SUPFAM" id="SSF53335">
    <property type="entry name" value="S-adenosyl-L-methionine-dependent methyltransferases"/>
    <property type="match status" value="1"/>
</dbReference>
<dbReference type="RefSeq" id="WP_255845540.1">
    <property type="nucleotide sequence ID" value="NZ_CP094358.1"/>
</dbReference>
<name>A0A9E7D357_9FLAO</name>
<dbReference type="AlphaFoldDB" id="A0A9E7D357"/>
<keyword evidence="6" id="KW-1185">Reference proteome</keyword>
<dbReference type="CDD" id="cd02440">
    <property type="entry name" value="AdoMet_MTases"/>
    <property type="match status" value="1"/>
</dbReference>
<gene>
    <name evidence="5" type="ORF">MQE35_06420</name>
</gene>
<feature type="domain" description="Methyltransferase type 11" evidence="4">
    <location>
        <begin position="42"/>
        <end position="129"/>
    </location>
</feature>
<organism evidence="5 6">
    <name type="scientific">Abyssalbus ytuae</name>
    <dbReference type="NCBI Taxonomy" id="2926907"/>
    <lineage>
        <taxon>Bacteria</taxon>
        <taxon>Pseudomonadati</taxon>
        <taxon>Bacteroidota</taxon>
        <taxon>Flavobacteriia</taxon>
        <taxon>Flavobacteriales</taxon>
        <taxon>Flavobacteriaceae</taxon>
        <taxon>Abyssalbus</taxon>
    </lineage>
</organism>
<evidence type="ECO:0000256" key="3">
    <source>
        <dbReference type="ARBA" id="ARBA00022679"/>
    </source>
</evidence>
<dbReference type="GO" id="GO:0032259">
    <property type="term" value="P:methylation"/>
    <property type="evidence" value="ECO:0007669"/>
    <property type="project" value="UniProtKB-KW"/>
</dbReference>
<dbReference type="InterPro" id="IPR029063">
    <property type="entry name" value="SAM-dependent_MTases_sf"/>
</dbReference>
<proteinExistence type="inferred from homology"/>
<reference evidence="5" key="1">
    <citation type="submission" date="2022-03" db="EMBL/GenBank/DDBJ databases">
        <title>Description of Abyssus ytuae gen. nov., sp. nov., a novel member of the family Flavobacteriaceae isolated from the sediment of Mariana Trench.</title>
        <authorList>
            <person name="Zhang J."/>
            <person name="Xu X."/>
        </authorList>
    </citation>
    <scope>NUCLEOTIDE SEQUENCE</scope>
    <source>
        <strain evidence="5">MT3330</strain>
    </source>
</reference>
<dbReference type="Proteomes" id="UP000831290">
    <property type="component" value="Chromosome"/>
</dbReference>
<dbReference type="InterPro" id="IPR051052">
    <property type="entry name" value="Diverse_substrate_MTase"/>
</dbReference>
<dbReference type="GO" id="GO:0008757">
    <property type="term" value="F:S-adenosylmethionine-dependent methyltransferase activity"/>
    <property type="evidence" value="ECO:0007669"/>
    <property type="project" value="InterPro"/>
</dbReference>
<comment type="similarity">
    <text evidence="1">Belongs to the methyltransferase superfamily.</text>
</comment>
<evidence type="ECO:0000313" key="6">
    <source>
        <dbReference type="Proteomes" id="UP000831290"/>
    </source>
</evidence>
<evidence type="ECO:0000259" key="4">
    <source>
        <dbReference type="Pfam" id="PF08241"/>
    </source>
</evidence>
<keyword evidence="2 5" id="KW-0489">Methyltransferase</keyword>
<dbReference type="PANTHER" id="PTHR44942">
    <property type="entry name" value="METHYLTRANSF_11 DOMAIN-CONTAINING PROTEIN"/>
    <property type="match status" value="1"/>
</dbReference>
<protein>
    <submittedName>
        <fullName evidence="5">Class I SAM-dependent methyltransferase</fullName>
    </submittedName>
</protein>
<dbReference type="Pfam" id="PF08241">
    <property type="entry name" value="Methyltransf_11"/>
    <property type="match status" value="1"/>
</dbReference>
<sequence length="250" mass="29523">MKEALDKFSKQAATYKKFRPTYPAQLFDYIYSLCTHKNTAWDCGTGNGQVALELAKVFNKVFATDISEKQIHNAPRKENILYRVERAEKTSFPDNTFDLVTVAQALHWFDFNSFNQEVKRVLKPSGIVAVWGYSLLRINPEINKIIDNFYTQIIGEYWDKERKHVDSRYETINFNFEEINITQKFEIETQWTFQQLQGYFNSWSSVQNYMEKNNGHNPVTRLMEEINPFWLNSQKQIVFPVFVRIGKNVL</sequence>
<dbReference type="KEGG" id="fbm:MQE35_06420"/>
<keyword evidence="3" id="KW-0808">Transferase</keyword>
<dbReference type="Gene3D" id="3.40.50.150">
    <property type="entry name" value="Vaccinia Virus protein VP39"/>
    <property type="match status" value="1"/>
</dbReference>
<dbReference type="EMBL" id="CP094358">
    <property type="protein sequence ID" value="UOB18923.1"/>
    <property type="molecule type" value="Genomic_DNA"/>
</dbReference>